<dbReference type="InterPro" id="IPR001296">
    <property type="entry name" value="Glyco_trans_1"/>
</dbReference>
<comment type="caution">
    <text evidence="3">The sequence shown here is derived from an EMBL/GenBank/DDBJ whole genome shotgun (WGS) entry which is preliminary data.</text>
</comment>
<dbReference type="Pfam" id="PF13439">
    <property type="entry name" value="Glyco_transf_4"/>
    <property type="match status" value="1"/>
</dbReference>
<evidence type="ECO:0000259" key="1">
    <source>
        <dbReference type="Pfam" id="PF00534"/>
    </source>
</evidence>
<dbReference type="InterPro" id="IPR028098">
    <property type="entry name" value="Glyco_trans_4-like_N"/>
</dbReference>
<sequence>MKVLHIAEAIYGGGAENVFFRTVKGLQESHDDRFQHFVACKSSEYVSIKPDLDFKVNGKESESLISYIYSRSNFRLLSDYLNKLCPDIIHMQLVGNLSPSVLHAVYNYKRKYPKTRIIQTAHNFEHICSHYSAYDYRKSVRCVDCINNKYKTKVFYRLCSRKGALHSWAKGVAALVADFFYNRGLVDQLIAPSDFLANLLLQRYGNAEKVKVVRNSVDKVEAEARKKKNIVTYFGRLSEEKNVELLVKSIPEVRKKVPDVKLRIIGNGPTEEKLRRLVDELAIVDIVEFLPFTSQEKLFHLVEDAKAFVLASKFSETFALVMYECVLMDIIPVVAGYGAMKEGVEWMKCGFQFDGIDEAVLAENLVMALTNYEAHRDSLVKAQQRIRQELGYVHYMKNITDLYLKELKTS</sequence>
<protein>
    <submittedName>
        <fullName evidence="3">Glycosyltransferase family 4 protein</fullName>
    </submittedName>
</protein>
<evidence type="ECO:0000259" key="2">
    <source>
        <dbReference type="Pfam" id="PF13439"/>
    </source>
</evidence>
<keyword evidence="4" id="KW-1185">Reference proteome</keyword>
<dbReference type="RefSeq" id="WP_169223018.1">
    <property type="nucleotide sequence ID" value="NZ_JABBGC010000001.1"/>
</dbReference>
<dbReference type="Pfam" id="PF00534">
    <property type="entry name" value="Glycos_transf_1"/>
    <property type="match status" value="1"/>
</dbReference>
<dbReference type="AlphaFoldDB" id="A0A848GEF5"/>
<reference evidence="3 4" key="1">
    <citation type="submission" date="2020-04" db="EMBL/GenBank/DDBJ databases">
        <title>Chitinophaga sp. G-6-1-13 sp. nov., isolated from soil.</title>
        <authorList>
            <person name="Dahal R.H."/>
            <person name="Chaudhary D.K."/>
        </authorList>
    </citation>
    <scope>NUCLEOTIDE SEQUENCE [LARGE SCALE GENOMIC DNA]</scope>
    <source>
        <strain evidence="3 4">G-6-1-13</strain>
    </source>
</reference>
<dbReference type="GO" id="GO:0016757">
    <property type="term" value="F:glycosyltransferase activity"/>
    <property type="evidence" value="ECO:0007669"/>
    <property type="project" value="InterPro"/>
</dbReference>
<dbReference type="InterPro" id="IPR050194">
    <property type="entry name" value="Glycosyltransferase_grp1"/>
</dbReference>
<dbReference type="Gene3D" id="3.40.50.2000">
    <property type="entry name" value="Glycogen Phosphorylase B"/>
    <property type="match status" value="2"/>
</dbReference>
<evidence type="ECO:0000313" key="4">
    <source>
        <dbReference type="Proteomes" id="UP000583266"/>
    </source>
</evidence>
<dbReference type="EMBL" id="JABBGC010000001">
    <property type="protein sequence ID" value="NML35829.1"/>
    <property type="molecule type" value="Genomic_DNA"/>
</dbReference>
<feature type="domain" description="Glycosyltransferase subfamily 4-like N-terminal" evidence="2">
    <location>
        <begin position="13"/>
        <end position="218"/>
    </location>
</feature>
<proteinExistence type="predicted"/>
<feature type="domain" description="Glycosyl transferase family 1" evidence="1">
    <location>
        <begin position="221"/>
        <end position="378"/>
    </location>
</feature>
<accession>A0A848GEF5</accession>
<name>A0A848GEF5_9BACT</name>
<dbReference type="SUPFAM" id="SSF53756">
    <property type="entry name" value="UDP-Glycosyltransferase/glycogen phosphorylase"/>
    <property type="match status" value="1"/>
</dbReference>
<dbReference type="CDD" id="cd03801">
    <property type="entry name" value="GT4_PimA-like"/>
    <property type="match status" value="1"/>
</dbReference>
<dbReference type="PANTHER" id="PTHR45947:SF14">
    <property type="entry name" value="SLL1723 PROTEIN"/>
    <property type="match status" value="1"/>
</dbReference>
<gene>
    <name evidence="3" type="ORF">HHL17_01350</name>
</gene>
<keyword evidence="3" id="KW-0808">Transferase</keyword>
<organism evidence="3 4">
    <name type="scientific">Chitinophaga fulva</name>
    <dbReference type="NCBI Taxonomy" id="2728842"/>
    <lineage>
        <taxon>Bacteria</taxon>
        <taxon>Pseudomonadati</taxon>
        <taxon>Bacteroidota</taxon>
        <taxon>Chitinophagia</taxon>
        <taxon>Chitinophagales</taxon>
        <taxon>Chitinophagaceae</taxon>
        <taxon>Chitinophaga</taxon>
    </lineage>
</organism>
<dbReference type="Proteomes" id="UP000583266">
    <property type="component" value="Unassembled WGS sequence"/>
</dbReference>
<evidence type="ECO:0000313" key="3">
    <source>
        <dbReference type="EMBL" id="NML35829.1"/>
    </source>
</evidence>
<dbReference type="PANTHER" id="PTHR45947">
    <property type="entry name" value="SULFOQUINOVOSYL TRANSFERASE SQD2"/>
    <property type="match status" value="1"/>
</dbReference>